<dbReference type="AlphaFoldDB" id="A0A8R1EBW4"/>
<sequence length="422" mass="47881">MALFLDATNNANISMDISIASARQNVTKTFDDDDMEITQLDEKTLIRKEVDETVDMFKSPARNQIAQKESDDMEITLAQMTPKSSTSRKEEDVNETVGLFKSPARNQQEEENNDMDITQPQMTPKNKSDSPKILESNKSSEDVDMEITLPHNQMTPKLTTREQTVNETFDMFKSPAPKQIDTSKFLHKDENVDMEITQEPQESQKPSYDVVETNFEETLEKSHSLVEVAEQDRAMGNCSVMNISDVQETLNLQNNSPKLHGFADISQESMNCSTTSMSSHKLPQDDTDSSPQKTMQIDSTITLHEVSEIIEEKVEVEVEQKTFQTENYDVTVTESTTKKQIHALSQNRTHSARRRRSLLRSSVLESPRRVALENSVSTSVARERTALEEYRRRKSLQTSQQSILDSSNLHDVSASARDIFAL</sequence>
<keyword evidence="3" id="KW-1185">Reference proteome</keyword>
<feature type="compositionally biased region" description="Polar residues" evidence="1">
    <location>
        <begin position="272"/>
        <end position="281"/>
    </location>
</feature>
<dbReference type="Proteomes" id="UP000005237">
    <property type="component" value="Unassembled WGS sequence"/>
</dbReference>
<feature type="compositionally biased region" description="Polar residues" evidence="1">
    <location>
        <begin position="115"/>
        <end position="125"/>
    </location>
</feature>
<organism evidence="2 3">
    <name type="scientific">Caenorhabditis japonica</name>
    <dbReference type="NCBI Taxonomy" id="281687"/>
    <lineage>
        <taxon>Eukaryota</taxon>
        <taxon>Metazoa</taxon>
        <taxon>Ecdysozoa</taxon>
        <taxon>Nematoda</taxon>
        <taxon>Chromadorea</taxon>
        <taxon>Rhabditida</taxon>
        <taxon>Rhabditina</taxon>
        <taxon>Rhabditomorpha</taxon>
        <taxon>Rhabditoidea</taxon>
        <taxon>Rhabditidae</taxon>
        <taxon>Peloderinae</taxon>
        <taxon>Caenorhabditis</taxon>
    </lineage>
</organism>
<evidence type="ECO:0000313" key="2">
    <source>
        <dbReference type="EnsemblMetazoa" id="CJA31654.1"/>
    </source>
</evidence>
<reference evidence="3" key="1">
    <citation type="submission" date="2010-08" db="EMBL/GenBank/DDBJ databases">
        <authorList>
            <consortium name="Caenorhabditis japonica Sequencing Consortium"/>
            <person name="Wilson R.K."/>
        </authorList>
    </citation>
    <scope>NUCLEOTIDE SEQUENCE [LARGE SCALE GENOMIC DNA]</scope>
    <source>
        <strain evidence="3">DF5081</strain>
    </source>
</reference>
<evidence type="ECO:0000313" key="3">
    <source>
        <dbReference type="Proteomes" id="UP000005237"/>
    </source>
</evidence>
<name>A0A8R1EBW4_CAEJA</name>
<reference evidence="2" key="2">
    <citation type="submission" date="2022-06" db="UniProtKB">
        <authorList>
            <consortium name="EnsemblMetazoa"/>
        </authorList>
    </citation>
    <scope>IDENTIFICATION</scope>
    <source>
        <strain evidence="2">DF5081</strain>
    </source>
</reference>
<accession>A0A8R1EBW4</accession>
<feature type="region of interest" description="Disordered" evidence="1">
    <location>
        <begin position="81"/>
        <end position="143"/>
    </location>
</feature>
<proteinExistence type="predicted"/>
<dbReference type="EnsemblMetazoa" id="CJA31654.1">
    <property type="protein sequence ID" value="CJA31654.1"/>
    <property type="gene ID" value="WBGene00207501"/>
</dbReference>
<protein>
    <submittedName>
        <fullName evidence="2">Uncharacterized protein</fullName>
    </submittedName>
</protein>
<evidence type="ECO:0000256" key="1">
    <source>
        <dbReference type="SAM" id="MobiDB-lite"/>
    </source>
</evidence>
<feature type="region of interest" description="Disordered" evidence="1">
    <location>
        <begin position="272"/>
        <end position="293"/>
    </location>
</feature>